<dbReference type="Gene3D" id="3.30.300.200">
    <property type="match status" value="1"/>
</dbReference>
<organism evidence="1 2">
    <name type="scientific">Klebsiella phage Magnus</name>
    <dbReference type="NCBI Taxonomy" id="2589660"/>
    <lineage>
        <taxon>Viruses</taxon>
        <taxon>Duplodnaviria</taxon>
        <taxon>Heunggongvirae</taxon>
        <taxon>Uroviricota</taxon>
        <taxon>Caudoviricetes</taxon>
        <taxon>Pantevenvirales</taxon>
        <taxon>Ackermannviridae</taxon>
        <taxon>Taipeivirus</taxon>
        <taxon>Taipeivirus magnus</taxon>
    </lineage>
</organism>
<evidence type="ECO:0000313" key="2">
    <source>
        <dbReference type="Proteomes" id="UP000325262"/>
    </source>
</evidence>
<accession>A0A5B9N8W0</accession>
<protein>
    <submittedName>
        <fullName evidence="1">Baseplate wedge subunit</fullName>
    </submittedName>
</protein>
<sequence>MINIFDNNARASKSLSLSSTAKYLQHHIQTCVTEINMATQTVPSLDVRAFEYIIKQRMKADPTFKDYDFEGSGLSAIIRLLASDANAIGFMQNMLNGESHLQSAQQRSNVGLSSAFLSYTPENYQAAYMYANVKVTPYDATTAPSEIIMDRKVMFVGAKDGKSYNFTVEKPVSTTLRPEGYYLFENVKLIQGDWLYKTYDVEGSAISTYKIPSTNVDINHLVINVQESETSDVSYTFDRYNSPFDLNQYARLYFVELGLDGFYTFEFGDGYICRRVEDGNVVFLQYLETSGADGNDITSVSSATAIAGNNLVDIELVSERSAGGTDPESIEDTKRLAPLSYQADGAAVAETDYAYLTEKLFSNVLRAKGYGGDTLNPPDPGYVYIAVIPTVGETLSDAEKADIVSTLDKYNVGSITPKVVDAEVTYIQVNATIFWDPTATAYAEDGLKTLVKKGVVTWGTNNLDNFDELFDKEVLQNAITDMERSIVSNITSVAYKRHFKPEYGVLDSFTFDFGRSIKSGSVVINGFKPLPAEVDFTYYIRDVNGVLNMYKVSTSDTTKEYLAQAVGVVDYANGVVELQQITVSNYDEGGAAIVVSPEGLNQNIQVASNQVLRIGDVTVDAEVRYVQRS</sequence>
<gene>
    <name evidence="1" type="ORF">CPT_Magnus_042</name>
</gene>
<dbReference type="EMBL" id="MN045230">
    <property type="protein sequence ID" value="QEG07921.1"/>
    <property type="molecule type" value="Genomic_DNA"/>
</dbReference>
<keyword evidence="2" id="KW-1185">Reference proteome</keyword>
<dbReference type="Proteomes" id="UP000325262">
    <property type="component" value="Segment"/>
</dbReference>
<proteinExistence type="predicted"/>
<reference evidence="1 2" key="1">
    <citation type="submission" date="2019-06" db="EMBL/GenBank/DDBJ databases">
        <title>Complete Genome Sequence of Klebsiella pneumoniae Myophage Magnus.</title>
        <authorList>
            <person name="Acevedo Ugarriza L.E."/>
            <person name="Michalik J."/>
            <person name="Newkirk H."/>
            <person name="Liu M."/>
            <person name="Gill J.J."/>
            <person name="Ramsey J."/>
        </authorList>
    </citation>
    <scope>NUCLEOTIDE SEQUENCE [LARGE SCALE GENOMIC DNA]</scope>
</reference>
<evidence type="ECO:0000313" key="1">
    <source>
        <dbReference type="EMBL" id="QEG07921.1"/>
    </source>
</evidence>
<name>A0A5B9N8W0_9CAUD</name>